<dbReference type="PANTHER" id="PTHR43429:SF1">
    <property type="entry name" value="NAD(P)H SULFUR OXIDOREDUCTASE (COA-DEPENDENT)"/>
    <property type="match status" value="1"/>
</dbReference>
<feature type="region of interest" description="Disordered" evidence="7">
    <location>
        <begin position="546"/>
        <end position="571"/>
    </location>
</feature>
<dbReference type="SUPFAM" id="SSF51905">
    <property type="entry name" value="FAD/NAD(P)-binding domain"/>
    <property type="match status" value="2"/>
</dbReference>
<dbReference type="Pfam" id="PF01206">
    <property type="entry name" value="TusA"/>
    <property type="match status" value="1"/>
</dbReference>
<keyword evidence="3" id="KW-0285">Flavoprotein</keyword>
<evidence type="ECO:0000259" key="8">
    <source>
        <dbReference type="PROSITE" id="PS50206"/>
    </source>
</evidence>
<dbReference type="InterPro" id="IPR001763">
    <property type="entry name" value="Rhodanese-like_dom"/>
</dbReference>
<dbReference type="InterPro" id="IPR004099">
    <property type="entry name" value="Pyr_nucl-diS_OxRdtase_dimer"/>
</dbReference>
<dbReference type="SUPFAM" id="SSF55424">
    <property type="entry name" value="FAD/NAD-linked reductases, dimerisation (C-terminal) domain"/>
    <property type="match status" value="1"/>
</dbReference>
<feature type="compositionally biased region" description="Low complexity" evidence="7">
    <location>
        <begin position="555"/>
        <end position="568"/>
    </location>
</feature>
<dbReference type="SUPFAM" id="SSF75169">
    <property type="entry name" value="DsrEFH-like"/>
    <property type="match status" value="1"/>
</dbReference>
<dbReference type="Gene3D" id="3.40.1260.10">
    <property type="entry name" value="DsrEFH-like"/>
    <property type="match status" value="1"/>
</dbReference>
<dbReference type="InterPro" id="IPR016156">
    <property type="entry name" value="FAD/NAD-linked_Rdtase_dimer_sf"/>
</dbReference>
<proteinExistence type="inferred from homology"/>
<reference evidence="9" key="1">
    <citation type="submission" date="2019-10" db="EMBL/GenBank/DDBJ databases">
        <authorList>
            <person name="Ross D.E."/>
            <person name="Gulliver D."/>
        </authorList>
    </citation>
    <scope>NUCLEOTIDE SEQUENCE</scope>
    <source>
        <strain evidence="9">DER-2019</strain>
    </source>
</reference>
<name>A0A923HW26_9FIRM</name>
<keyword evidence="10" id="KW-1185">Reference proteome</keyword>
<keyword evidence="4" id="KW-0274">FAD</keyword>
<dbReference type="CDD" id="cd01524">
    <property type="entry name" value="RHOD_Pyr_redox"/>
    <property type="match status" value="1"/>
</dbReference>
<dbReference type="InterPro" id="IPR036868">
    <property type="entry name" value="TusA-like_sf"/>
</dbReference>
<dbReference type="Pfam" id="PF13686">
    <property type="entry name" value="DrsE_2"/>
    <property type="match status" value="1"/>
</dbReference>
<evidence type="ECO:0000256" key="6">
    <source>
        <dbReference type="ARBA" id="ARBA00023284"/>
    </source>
</evidence>
<sequence length="829" mass="89678">MGKKVLIVGGVAGGASAAARLRRLDETAEIILFERDEYISFANCGLPYYIGETIKDRNKLLVQTPEAMKARFNIDVRNNSEVISIDAKNKKVAVKSKTKGTYEESYDYLILSPGGKAIRPNIPGINSEKIFTLRNIPDTDIIKAYVDKKGINHAVVIGGGFIGVEMAENLRDRGLNVTLVEAAPHILAPFDPDMVVMAEKELVENGIGLILGDGVKSFEEIGNQVQIALGSNTKINADIIILAIGVSPDTGFLKESGLAFGPKGHIIVNEKMETNLEGVYAVGDAIEVVDFITKQKTAIALAGPANKQGRIAADNVAGLNATYKGTQGSSILKIFGLTAASTGANERTLQRANMLYQVIYVHPVSHASYYPGAIPMSLKLIFNEEGRVLGAQGIGYDGVDKRIDVIATAIRFNGTVDDLAELELSYAPPFSSAKDPVNMAGFVAQNVLAGRMNAVAWKDIERDGNEDTMLLDVRTELEFSNGHLDGAINIPVDSLRDRMSELDKNKTIVEYCQVGLRGYIAARILSQNGFKVANVTGGYKTSSMLGYAPEKPETNDSNQNSSGSSNMSIDPDTQAIRIDENKTENYDKQLDTCGLCCPGPLMQVKASIDELKDGQILKVTASDPGFYEDIKAWCKRTNNELLDLNKIPGNITAFIKKNAGNAVVNQNSFDVPAKDNKTIVVFSGDLDKALAAFIIANGAASMGKKVTMFFTFWGLNILRKPEKIEVKKGLIDSMFGAMMPRGTNKLKISKMNMGGMGTAMMRKVMNDKNITSLDELVKAAIDSGIELVACQMSMDVMGIHHEELIDGVKLGGVGYMLGEAEDSNVNFFI</sequence>
<dbReference type="Pfam" id="PF00581">
    <property type="entry name" value="Rhodanese"/>
    <property type="match status" value="1"/>
</dbReference>
<dbReference type="PROSITE" id="PS01148">
    <property type="entry name" value="UPF0033"/>
    <property type="match status" value="1"/>
</dbReference>
<evidence type="ECO:0000256" key="3">
    <source>
        <dbReference type="ARBA" id="ARBA00022630"/>
    </source>
</evidence>
<feature type="domain" description="Rhodanese" evidence="8">
    <location>
        <begin position="464"/>
        <end position="551"/>
    </location>
</feature>
<dbReference type="RefSeq" id="WP_148565606.1">
    <property type="nucleotide sequence ID" value="NZ_RXYA01000001.1"/>
</dbReference>
<dbReference type="Pfam" id="PF07992">
    <property type="entry name" value="Pyr_redox_2"/>
    <property type="match status" value="1"/>
</dbReference>
<dbReference type="SMART" id="SM00450">
    <property type="entry name" value="RHOD"/>
    <property type="match status" value="1"/>
</dbReference>
<evidence type="ECO:0000256" key="4">
    <source>
        <dbReference type="ARBA" id="ARBA00022827"/>
    </source>
</evidence>
<evidence type="ECO:0000256" key="1">
    <source>
        <dbReference type="ARBA" id="ARBA00001974"/>
    </source>
</evidence>
<dbReference type="InterPro" id="IPR001455">
    <property type="entry name" value="TusA-like"/>
</dbReference>
<dbReference type="SUPFAM" id="SSF64307">
    <property type="entry name" value="SirA-like"/>
    <property type="match status" value="1"/>
</dbReference>
<dbReference type="OrthoDB" id="9802028at2"/>
<keyword evidence="6" id="KW-0676">Redox-active center</keyword>
<dbReference type="InterPro" id="IPR023753">
    <property type="entry name" value="FAD/NAD-binding_dom"/>
</dbReference>
<dbReference type="SUPFAM" id="SSF52821">
    <property type="entry name" value="Rhodanese/Cell cycle control phosphatase"/>
    <property type="match status" value="1"/>
</dbReference>
<evidence type="ECO:0000256" key="2">
    <source>
        <dbReference type="ARBA" id="ARBA00009130"/>
    </source>
</evidence>
<gene>
    <name evidence="9" type="ORF">GH810_01505</name>
</gene>
<dbReference type="PANTHER" id="PTHR43429">
    <property type="entry name" value="PYRIDINE NUCLEOTIDE-DISULFIDE OXIDOREDUCTASE DOMAIN-CONTAINING"/>
    <property type="match status" value="1"/>
</dbReference>
<evidence type="ECO:0000256" key="5">
    <source>
        <dbReference type="ARBA" id="ARBA00023002"/>
    </source>
</evidence>
<reference evidence="9" key="2">
    <citation type="submission" date="2020-10" db="EMBL/GenBank/DDBJ databases">
        <title>Comparative genomics of the Acetobacterium genus.</title>
        <authorList>
            <person name="Marshall C."/>
            <person name="May H."/>
            <person name="Norman S."/>
        </authorList>
    </citation>
    <scope>NUCLEOTIDE SEQUENCE</scope>
    <source>
        <strain evidence="9">DER-2019</strain>
    </source>
</reference>
<dbReference type="InterPro" id="IPR036873">
    <property type="entry name" value="Rhodanese-like_dom_sf"/>
</dbReference>
<keyword evidence="5" id="KW-0560">Oxidoreductase</keyword>
<dbReference type="Gene3D" id="3.40.250.10">
    <property type="entry name" value="Rhodanese-like domain"/>
    <property type="match status" value="1"/>
</dbReference>
<dbReference type="InterPro" id="IPR050260">
    <property type="entry name" value="FAD-bd_OxRdtase"/>
</dbReference>
<dbReference type="Gene3D" id="3.50.50.60">
    <property type="entry name" value="FAD/NAD(P)-binding domain"/>
    <property type="match status" value="2"/>
</dbReference>
<dbReference type="InterPro" id="IPR036188">
    <property type="entry name" value="FAD/NAD-bd_sf"/>
</dbReference>
<evidence type="ECO:0000256" key="7">
    <source>
        <dbReference type="SAM" id="MobiDB-lite"/>
    </source>
</evidence>
<dbReference type="GO" id="GO:0016491">
    <property type="term" value="F:oxidoreductase activity"/>
    <property type="evidence" value="ECO:0007669"/>
    <property type="project" value="UniProtKB-KW"/>
</dbReference>
<dbReference type="InterPro" id="IPR032836">
    <property type="entry name" value="DsrE2-like"/>
</dbReference>
<organism evidence="9 10">
    <name type="scientific">Acetobacterium paludosum</name>
    <dbReference type="NCBI Taxonomy" id="52693"/>
    <lineage>
        <taxon>Bacteria</taxon>
        <taxon>Bacillati</taxon>
        <taxon>Bacillota</taxon>
        <taxon>Clostridia</taxon>
        <taxon>Eubacteriales</taxon>
        <taxon>Eubacteriaceae</taxon>
        <taxon>Acetobacterium</taxon>
    </lineage>
</organism>
<dbReference type="PRINTS" id="PR00368">
    <property type="entry name" value="FADPNR"/>
</dbReference>
<protein>
    <submittedName>
        <fullName evidence="9">Pyridine nucleotide-disulfide oxidoreductase</fullName>
    </submittedName>
</protein>
<dbReference type="Gene3D" id="3.30.110.40">
    <property type="entry name" value="TusA-like domain"/>
    <property type="match status" value="1"/>
</dbReference>
<comment type="similarity">
    <text evidence="2">Belongs to the class-III pyridine nucleotide-disulfide oxidoreductase family.</text>
</comment>
<comment type="cofactor">
    <cofactor evidence="1">
        <name>FAD</name>
        <dbReference type="ChEBI" id="CHEBI:57692"/>
    </cofactor>
</comment>
<dbReference type="Pfam" id="PF02852">
    <property type="entry name" value="Pyr_redox_dim"/>
    <property type="match status" value="1"/>
</dbReference>
<dbReference type="PROSITE" id="PS50206">
    <property type="entry name" value="RHODANESE_3"/>
    <property type="match status" value="1"/>
</dbReference>
<accession>A0A923HW26</accession>
<comment type="caution">
    <text evidence="9">The sequence shown here is derived from an EMBL/GenBank/DDBJ whole genome shotgun (WGS) entry which is preliminary data.</text>
</comment>
<dbReference type="AlphaFoldDB" id="A0A923HW26"/>
<dbReference type="InterPro" id="IPR027396">
    <property type="entry name" value="DsrEFH-like"/>
</dbReference>
<dbReference type="PRINTS" id="PR00411">
    <property type="entry name" value="PNDRDTASEI"/>
</dbReference>
<evidence type="ECO:0000313" key="10">
    <source>
        <dbReference type="Proteomes" id="UP000616595"/>
    </source>
</evidence>
<dbReference type="Proteomes" id="UP000616595">
    <property type="component" value="Unassembled WGS sequence"/>
</dbReference>
<evidence type="ECO:0000313" key="9">
    <source>
        <dbReference type="EMBL" id="MBC3886991.1"/>
    </source>
</evidence>
<dbReference type="EMBL" id="WJBD01000001">
    <property type="protein sequence ID" value="MBC3886991.1"/>
    <property type="molecule type" value="Genomic_DNA"/>
</dbReference>